<sequence>MSNEQEIINSNGKLSSILNPTPTIDTSGQETSQETQNKETTTTNGSGKTSQKIKKESKNSKEPSSTKNEGSTTTKTTTKQAATKGSKQSKTTSSKSSAAASSKSKTSKSSRKRPLSPSDSEEGREPSQELERCQHPKHDEYMKNKPPSLVVNNKRAKLDKPPKLVGMPKRLEGVLNIDRGTKMCSRCINQTDKDPQYTSHKKYVSRKSVYKKNERSRLMIDMTGK</sequence>
<dbReference type="HOGENOM" id="CLU_1230463_0_0_1"/>
<evidence type="ECO:0000313" key="2">
    <source>
        <dbReference type="EMBL" id="EXX60971.1"/>
    </source>
</evidence>
<evidence type="ECO:0000256" key="1">
    <source>
        <dbReference type="SAM" id="MobiDB-lite"/>
    </source>
</evidence>
<feature type="compositionally biased region" description="Polar residues" evidence="1">
    <location>
        <begin position="1"/>
        <end position="28"/>
    </location>
</feature>
<feature type="compositionally biased region" description="Basic residues" evidence="1">
    <location>
        <begin position="105"/>
        <end position="114"/>
    </location>
</feature>
<organism evidence="2 3">
    <name type="scientific">Rhizophagus irregularis (strain DAOM 197198w)</name>
    <name type="common">Glomus intraradices</name>
    <dbReference type="NCBI Taxonomy" id="1432141"/>
    <lineage>
        <taxon>Eukaryota</taxon>
        <taxon>Fungi</taxon>
        <taxon>Fungi incertae sedis</taxon>
        <taxon>Mucoromycota</taxon>
        <taxon>Glomeromycotina</taxon>
        <taxon>Glomeromycetes</taxon>
        <taxon>Glomerales</taxon>
        <taxon>Glomeraceae</taxon>
        <taxon>Rhizophagus</taxon>
    </lineage>
</organism>
<feature type="compositionally biased region" description="Low complexity" evidence="1">
    <location>
        <begin position="29"/>
        <end position="43"/>
    </location>
</feature>
<reference evidence="2 3" key="1">
    <citation type="submission" date="2014-02" db="EMBL/GenBank/DDBJ databases">
        <title>Single nucleus genome sequencing reveals high similarity among nuclei of an endomycorrhizal fungus.</title>
        <authorList>
            <person name="Lin K."/>
            <person name="Geurts R."/>
            <person name="Zhang Z."/>
            <person name="Limpens E."/>
            <person name="Saunders D.G."/>
            <person name="Mu D."/>
            <person name="Pang E."/>
            <person name="Cao H."/>
            <person name="Cha H."/>
            <person name="Lin T."/>
            <person name="Zhou Q."/>
            <person name="Shang Y."/>
            <person name="Li Y."/>
            <person name="Ivanov S."/>
            <person name="Sharma T."/>
            <person name="Velzen R.V."/>
            <person name="Ruijter N.D."/>
            <person name="Aanen D.K."/>
            <person name="Win J."/>
            <person name="Kamoun S."/>
            <person name="Bisseling T."/>
            <person name="Huang S."/>
        </authorList>
    </citation>
    <scope>NUCLEOTIDE SEQUENCE [LARGE SCALE GENOMIC DNA]</scope>
    <source>
        <strain evidence="3">DAOM197198w</strain>
    </source>
</reference>
<feature type="region of interest" description="Disordered" evidence="1">
    <location>
        <begin position="1"/>
        <end position="166"/>
    </location>
</feature>
<proteinExistence type="predicted"/>
<keyword evidence="3" id="KW-1185">Reference proteome</keyword>
<gene>
    <name evidence="2" type="ORF">RirG_175240</name>
</gene>
<dbReference type="AlphaFoldDB" id="A0A015KML1"/>
<dbReference type="EMBL" id="JEMT01025821">
    <property type="protein sequence ID" value="EXX60971.1"/>
    <property type="molecule type" value="Genomic_DNA"/>
</dbReference>
<dbReference type="OrthoDB" id="2437146at2759"/>
<dbReference type="Proteomes" id="UP000022910">
    <property type="component" value="Unassembled WGS sequence"/>
</dbReference>
<name>A0A015KML1_RHIIW</name>
<feature type="compositionally biased region" description="Low complexity" evidence="1">
    <location>
        <begin position="62"/>
        <end position="104"/>
    </location>
</feature>
<feature type="compositionally biased region" description="Basic and acidic residues" evidence="1">
    <location>
        <begin position="121"/>
        <end position="143"/>
    </location>
</feature>
<protein>
    <submittedName>
        <fullName evidence="2">Uncharacterized protein</fullName>
    </submittedName>
</protein>
<evidence type="ECO:0000313" key="3">
    <source>
        <dbReference type="Proteomes" id="UP000022910"/>
    </source>
</evidence>
<accession>A0A015KML1</accession>
<comment type="caution">
    <text evidence="2">The sequence shown here is derived from an EMBL/GenBank/DDBJ whole genome shotgun (WGS) entry which is preliminary data.</text>
</comment>